<dbReference type="OMA" id="CTIGLAG"/>
<sequence length="535" mass="57003">MADGPTPPLRELATVLIEEPPPSSAASSTVTMMNSAIGAGILTLPYAFRCTGWVAGLACIAAVAALMSFTLYILSRFAEHTGSKTYGALVHTMLGKQASIGMGAVKFLFLFGGCTSYLMILGDSFHPLLLQAFGERWWTGRDAAIIAVGTICIFPLCLRTSLGGLKGEARPHRCTVLPRSTQATRSLSVSSMAVSSIVVVVGAVLFSSVRRIRRPEHSWEGVRAFNPSLEFFGALPLIIFSFVCHHNVISVFNELESHPSLFRPSARRGAAAAARGPQQQQQEQQGQERQGPVTSYESLPSPLALSQRSMRHLKSSKLRGMVWVIAVSMSLVALLYCTIGLAGYLAFPADANPDILVSFGCTNMLMQVARASIGLVLIASYPVVHFPARAAISELLHHATGRQFVGKAFIGAEAVVFFASTLAIAVRCTDLGIVFKLIGGTCGAMLVLALPGALLMQYACSKHRDARQPLALLREPLLVAAAEEGGGSNGGSAVTWRVYSLWCSRLFWGGLALQLLAAAVAVLSVATILWDLPSA</sequence>
<organism evidence="10">
    <name type="scientific">Chlorella variabilis</name>
    <name type="common">Green alga</name>
    <dbReference type="NCBI Taxonomy" id="554065"/>
    <lineage>
        <taxon>Eukaryota</taxon>
        <taxon>Viridiplantae</taxon>
        <taxon>Chlorophyta</taxon>
        <taxon>core chlorophytes</taxon>
        <taxon>Trebouxiophyceae</taxon>
        <taxon>Chlorellales</taxon>
        <taxon>Chlorellaceae</taxon>
        <taxon>Chlorella clade</taxon>
        <taxon>Chlorella</taxon>
    </lineage>
</organism>
<dbReference type="eggNOG" id="KOG1305">
    <property type="taxonomic scope" value="Eukaryota"/>
</dbReference>
<dbReference type="Pfam" id="PF01490">
    <property type="entry name" value="Aa_trans"/>
    <property type="match status" value="3"/>
</dbReference>
<evidence type="ECO:0000256" key="3">
    <source>
        <dbReference type="ARBA" id="ARBA00022970"/>
    </source>
</evidence>
<feature type="transmembrane region" description="Helical" evidence="7">
    <location>
        <begin position="367"/>
        <end position="384"/>
    </location>
</feature>
<feature type="transmembrane region" description="Helical" evidence="7">
    <location>
        <begin position="143"/>
        <end position="165"/>
    </location>
</feature>
<comment type="subcellular location">
    <subcellularLocation>
        <location evidence="1">Membrane</location>
        <topology evidence="1">Multi-pass membrane protein</topology>
    </subcellularLocation>
</comment>
<dbReference type="GeneID" id="17355407"/>
<dbReference type="EMBL" id="GL433843">
    <property type="protein sequence ID" value="EFN55845.1"/>
    <property type="molecule type" value="Genomic_DNA"/>
</dbReference>
<evidence type="ECO:0000256" key="5">
    <source>
        <dbReference type="ARBA" id="ARBA00023136"/>
    </source>
</evidence>
<dbReference type="KEGG" id="cvr:CHLNCDRAFT_145403"/>
<feature type="transmembrane region" description="Helical" evidence="7">
    <location>
        <begin position="404"/>
        <end position="427"/>
    </location>
</feature>
<dbReference type="InParanoid" id="E1ZEC5"/>
<evidence type="ECO:0000256" key="6">
    <source>
        <dbReference type="SAM" id="MobiDB-lite"/>
    </source>
</evidence>
<feature type="region of interest" description="Disordered" evidence="6">
    <location>
        <begin position="272"/>
        <end position="296"/>
    </location>
</feature>
<dbReference type="PANTHER" id="PTHR22950:SF652">
    <property type="entry name" value="TRANSMEMBRANE AMINO ACID TRANSPORTER FAMILY PROTEIN"/>
    <property type="match status" value="1"/>
</dbReference>
<feature type="domain" description="Amino acid transporter transmembrane" evidence="8">
    <location>
        <begin position="23"/>
        <end position="165"/>
    </location>
</feature>
<dbReference type="InterPro" id="IPR013057">
    <property type="entry name" value="AA_transpt_TM"/>
</dbReference>
<reference evidence="9 10" key="1">
    <citation type="journal article" date="2010" name="Plant Cell">
        <title>The Chlorella variabilis NC64A genome reveals adaptation to photosymbiosis, coevolution with viruses, and cryptic sex.</title>
        <authorList>
            <person name="Blanc G."/>
            <person name="Duncan G."/>
            <person name="Agarkova I."/>
            <person name="Borodovsky M."/>
            <person name="Gurnon J."/>
            <person name="Kuo A."/>
            <person name="Lindquist E."/>
            <person name="Lucas S."/>
            <person name="Pangilinan J."/>
            <person name="Polle J."/>
            <person name="Salamov A."/>
            <person name="Terry A."/>
            <person name="Yamada T."/>
            <person name="Dunigan D.D."/>
            <person name="Grigoriev I.V."/>
            <person name="Claverie J.M."/>
            <person name="Van Etten J.L."/>
        </authorList>
    </citation>
    <scope>NUCLEOTIDE SEQUENCE [LARGE SCALE GENOMIC DNA]</scope>
    <source>
        <strain evidence="9 10">NC64A</strain>
    </source>
</reference>
<feature type="transmembrane region" description="Helical" evidence="7">
    <location>
        <begin position="506"/>
        <end position="530"/>
    </location>
</feature>
<dbReference type="AlphaFoldDB" id="E1ZEC5"/>
<dbReference type="OrthoDB" id="28208at2759"/>
<keyword evidence="10" id="KW-1185">Reference proteome</keyword>
<dbReference type="GO" id="GO:0015179">
    <property type="term" value="F:L-amino acid transmembrane transporter activity"/>
    <property type="evidence" value="ECO:0007669"/>
    <property type="project" value="TreeGrafter"/>
</dbReference>
<keyword evidence="3" id="KW-0029">Amino-acid transport</keyword>
<evidence type="ECO:0000256" key="4">
    <source>
        <dbReference type="ARBA" id="ARBA00022989"/>
    </source>
</evidence>
<feature type="transmembrane region" description="Helical" evidence="7">
    <location>
        <begin position="53"/>
        <end position="74"/>
    </location>
</feature>
<feature type="transmembrane region" description="Helical" evidence="7">
    <location>
        <begin position="100"/>
        <end position="120"/>
    </location>
</feature>
<feature type="domain" description="Amino acid transporter transmembrane" evidence="8">
    <location>
        <begin position="308"/>
        <end position="457"/>
    </location>
</feature>
<feature type="transmembrane region" description="Helical" evidence="7">
    <location>
        <begin position="186"/>
        <end position="209"/>
    </location>
</feature>
<keyword evidence="3" id="KW-0813">Transport</keyword>
<protein>
    <recommendedName>
        <fullName evidence="8">Amino acid transporter transmembrane domain-containing protein</fullName>
    </recommendedName>
</protein>
<feature type="transmembrane region" description="Helical" evidence="7">
    <location>
        <begin position="320"/>
        <end position="347"/>
    </location>
</feature>
<evidence type="ECO:0000256" key="2">
    <source>
        <dbReference type="ARBA" id="ARBA00022692"/>
    </source>
</evidence>
<gene>
    <name evidence="9" type="ORF">CHLNCDRAFT_145403</name>
</gene>
<evidence type="ECO:0000259" key="8">
    <source>
        <dbReference type="Pfam" id="PF01490"/>
    </source>
</evidence>
<keyword evidence="5 7" id="KW-0472">Membrane</keyword>
<accession>E1ZEC5</accession>
<feature type="transmembrane region" description="Helical" evidence="7">
    <location>
        <begin position="229"/>
        <end position="252"/>
    </location>
</feature>
<feature type="transmembrane region" description="Helical" evidence="7">
    <location>
        <begin position="433"/>
        <end position="455"/>
    </location>
</feature>
<dbReference type="Proteomes" id="UP000008141">
    <property type="component" value="Unassembled WGS sequence"/>
</dbReference>
<evidence type="ECO:0000256" key="1">
    <source>
        <dbReference type="ARBA" id="ARBA00004141"/>
    </source>
</evidence>
<name>E1ZEC5_CHLVA</name>
<dbReference type="GO" id="GO:0016020">
    <property type="term" value="C:membrane"/>
    <property type="evidence" value="ECO:0007669"/>
    <property type="project" value="UniProtKB-SubCell"/>
</dbReference>
<evidence type="ECO:0000256" key="7">
    <source>
        <dbReference type="SAM" id="Phobius"/>
    </source>
</evidence>
<dbReference type="RefSeq" id="XP_005847947.1">
    <property type="nucleotide sequence ID" value="XM_005847885.1"/>
</dbReference>
<proteinExistence type="predicted"/>
<keyword evidence="2 7" id="KW-0812">Transmembrane</keyword>
<evidence type="ECO:0000313" key="10">
    <source>
        <dbReference type="Proteomes" id="UP000008141"/>
    </source>
</evidence>
<feature type="compositionally biased region" description="Low complexity" evidence="6">
    <location>
        <begin position="272"/>
        <end position="292"/>
    </location>
</feature>
<feature type="domain" description="Amino acid transporter transmembrane" evidence="8">
    <location>
        <begin position="187"/>
        <end position="263"/>
    </location>
</feature>
<keyword evidence="4 7" id="KW-1133">Transmembrane helix</keyword>
<evidence type="ECO:0000313" key="9">
    <source>
        <dbReference type="EMBL" id="EFN55845.1"/>
    </source>
</evidence>
<dbReference type="PANTHER" id="PTHR22950">
    <property type="entry name" value="AMINO ACID TRANSPORTER"/>
    <property type="match status" value="1"/>
</dbReference>